<keyword evidence="3" id="KW-1185">Reference proteome</keyword>
<evidence type="ECO:0000313" key="2">
    <source>
        <dbReference type="EMBL" id="EPZ36815.1"/>
    </source>
</evidence>
<dbReference type="AlphaFoldDB" id="A0A075B2J2"/>
<dbReference type="HOGENOM" id="CLU_759007_0_0_1"/>
<dbReference type="Proteomes" id="UP000030755">
    <property type="component" value="Unassembled WGS sequence"/>
</dbReference>
<feature type="transmembrane region" description="Helical" evidence="1">
    <location>
        <begin position="20"/>
        <end position="39"/>
    </location>
</feature>
<feature type="transmembrane region" description="Helical" evidence="1">
    <location>
        <begin position="313"/>
        <end position="338"/>
    </location>
</feature>
<accession>A0A075B2J2</accession>
<keyword evidence="1" id="KW-1133">Transmembrane helix</keyword>
<reference evidence="2 3" key="1">
    <citation type="journal article" date="2013" name="Curr. Biol.">
        <title>Shared signatures of parasitism and phylogenomics unite Cryptomycota and microsporidia.</title>
        <authorList>
            <person name="James T.Y."/>
            <person name="Pelin A."/>
            <person name="Bonen L."/>
            <person name="Ahrendt S."/>
            <person name="Sain D."/>
            <person name="Corradi N."/>
            <person name="Stajich J.E."/>
        </authorList>
    </citation>
    <scope>NUCLEOTIDE SEQUENCE [LARGE SCALE GENOMIC DNA]</scope>
    <source>
        <strain evidence="2 3">CSF55</strain>
    </source>
</reference>
<keyword evidence="1" id="KW-0472">Membrane</keyword>
<dbReference type="Gene3D" id="2.70.50.70">
    <property type="match status" value="1"/>
</dbReference>
<gene>
    <name evidence="2" type="ORF">O9G_002096</name>
</gene>
<proteinExistence type="predicted"/>
<name>A0A075B2J2_ROZAC</name>
<evidence type="ECO:0000256" key="1">
    <source>
        <dbReference type="SAM" id="Phobius"/>
    </source>
</evidence>
<dbReference type="EMBL" id="KE560428">
    <property type="protein sequence ID" value="EPZ36815.1"/>
    <property type="molecule type" value="Genomic_DNA"/>
</dbReference>
<sequence length="365" mass="40317">MDYQVIEIRCFGESHDFRAMEILVCLSFLISIVYGHSYLVTPLSRTAQYYTKSGCRADAIWNDTSCFGPCDSPNPLPATHPYYIPPATYQRGSSMVVEWARQNHTGGFVRLSIVPQSSSNNRSAFDASVLLEPGIINLLHEISDAEHDYAFDDVLETGKQIKFCKTSLKIPDTLPDGPATLQWVFFGGHLMLGDYYSCTDINISGGIEYKSNRNQSTMQMPSFQGGDNTYPGQSKCKYYNTNEIGRCKYEPCQSGTGFYGNAFPQQGDVVSTNTVAVVESPVGDANPILETPKPGVAPYQRIAQTDTTTDSGLLWKILVGVFVPVGTLCVGVAAYFTFRHMKRKGMERVRSQQQMASSTAQINGQ</sequence>
<evidence type="ECO:0000313" key="3">
    <source>
        <dbReference type="Proteomes" id="UP000030755"/>
    </source>
</evidence>
<dbReference type="OrthoDB" id="2342176at2759"/>
<protein>
    <submittedName>
        <fullName evidence="2">Uncharacterized protein</fullName>
    </submittedName>
</protein>
<dbReference type="OMA" id="CHESTCR"/>
<dbReference type="STRING" id="988480.A0A075B2J2"/>
<organism evidence="2 3">
    <name type="scientific">Rozella allomycis (strain CSF55)</name>
    <dbReference type="NCBI Taxonomy" id="988480"/>
    <lineage>
        <taxon>Eukaryota</taxon>
        <taxon>Fungi</taxon>
        <taxon>Fungi incertae sedis</taxon>
        <taxon>Cryptomycota</taxon>
        <taxon>Cryptomycota incertae sedis</taxon>
        <taxon>Rozella</taxon>
    </lineage>
</organism>
<keyword evidence="1" id="KW-0812">Transmembrane</keyword>